<evidence type="ECO:0000313" key="2">
    <source>
        <dbReference type="EMBL" id="KAK4189271.1"/>
    </source>
</evidence>
<name>A0AAN6WXD6_9PEZI</name>
<reference evidence="2" key="1">
    <citation type="journal article" date="2023" name="Mol. Phylogenet. Evol.">
        <title>Genome-scale phylogeny and comparative genomics of the fungal order Sordariales.</title>
        <authorList>
            <person name="Hensen N."/>
            <person name="Bonometti L."/>
            <person name="Westerberg I."/>
            <person name="Brannstrom I.O."/>
            <person name="Guillou S."/>
            <person name="Cros-Aarteil S."/>
            <person name="Calhoun S."/>
            <person name="Haridas S."/>
            <person name="Kuo A."/>
            <person name="Mondo S."/>
            <person name="Pangilinan J."/>
            <person name="Riley R."/>
            <person name="LaButti K."/>
            <person name="Andreopoulos B."/>
            <person name="Lipzen A."/>
            <person name="Chen C."/>
            <person name="Yan M."/>
            <person name="Daum C."/>
            <person name="Ng V."/>
            <person name="Clum A."/>
            <person name="Steindorff A."/>
            <person name="Ohm R.A."/>
            <person name="Martin F."/>
            <person name="Silar P."/>
            <person name="Natvig D.O."/>
            <person name="Lalanne C."/>
            <person name="Gautier V."/>
            <person name="Ament-Velasquez S.L."/>
            <person name="Kruys A."/>
            <person name="Hutchinson M.I."/>
            <person name="Powell A.J."/>
            <person name="Barry K."/>
            <person name="Miller A.N."/>
            <person name="Grigoriev I.V."/>
            <person name="Debuchy R."/>
            <person name="Gladieux P."/>
            <person name="Hiltunen Thoren M."/>
            <person name="Johannesson H."/>
        </authorList>
    </citation>
    <scope>NUCLEOTIDE SEQUENCE</scope>
    <source>
        <strain evidence="2">PSN309</strain>
    </source>
</reference>
<sequence>MDSLPVELVRLIFQYCDAPSVRTLRLGAMRYAFIGYEYLIPAHFTAVEWRDDVQRLHNIACHERLRGAIQSLAFNFSKLREDFVELDLNQHLSPDRLAMVDDFWYNVSWREEVSRDMAPFHTRRDTVEAALRRLPNLKALEVTFNKSPHTADGLGDLFEHYDLQACRIQDDDIAVETVTTVISALQNTRLDSLTVDHLPLRTFASPRARKIWFGSQAVFGNLSRLDLVITVPNDLGPSRLQRAVLSLGEVLQLSPNLTDLRLGFRRYPRHGSQKFHVQFDALFKNHLTLKKLKNLKLECMSCTETDLKQFLLRHSSTLERLRLGGRGLEAWGGISLSEGRWKSFFTSLRGKLTALKRLHLQGDFESGRLVRFKEKWAFRASTDEDWNPLDGPEFSGRDRPGDWVGYNQDSRELEKFLIDGGPWPILWGPAFTTPDFTSSPSPSPSPPLLSSDHQYALNGLSFGYQAAPMSSAAGQNGAHHGSDLPTSIISHRPHPSSAPLSGNV</sequence>
<dbReference type="EMBL" id="MU864377">
    <property type="protein sequence ID" value="KAK4189271.1"/>
    <property type="molecule type" value="Genomic_DNA"/>
</dbReference>
<protein>
    <recommendedName>
        <fullName evidence="4">F-box domain-containing protein</fullName>
    </recommendedName>
</protein>
<dbReference type="SUPFAM" id="SSF52047">
    <property type="entry name" value="RNI-like"/>
    <property type="match status" value="1"/>
</dbReference>
<feature type="region of interest" description="Disordered" evidence="1">
    <location>
        <begin position="470"/>
        <end position="504"/>
    </location>
</feature>
<keyword evidence="3" id="KW-1185">Reference proteome</keyword>
<organism evidence="2 3">
    <name type="scientific">Podospora australis</name>
    <dbReference type="NCBI Taxonomy" id="1536484"/>
    <lineage>
        <taxon>Eukaryota</taxon>
        <taxon>Fungi</taxon>
        <taxon>Dikarya</taxon>
        <taxon>Ascomycota</taxon>
        <taxon>Pezizomycotina</taxon>
        <taxon>Sordariomycetes</taxon>
        <taxon>Sordariomycetidae</taxon>
        <taxon>Sordariales</taxon>
        <taxon>Podosporaceae</taxon>
        <taxon>Podospora</taxon>
    </lineage>
</organism>
<dbReference type="InterPro" id="IPR032675">
    <property type="entry name" value="LRR_dom_sf"/>
</dbReference>
<evidence type="ECO:0008006" key="4">
    <source>
        <dbReference type="Google" id="ProtNLM"/>
    </source>
</evidence>
<dbReference type="Proteomes" id="UP001302126">
    <property type="component" value="Unassembled WGS sequence"/>
</dbReference>
<comment type="caution">
    <text evidence="2">The sequence shown here is derived from an EMBL/GenBank/DDBJ whole genome shotgun (WGS) entry which is preliminary data.</text>
</comment>
<dbReference type="AlphaFoldDB" id="A0AAN6WXD6"/>
<accession>A0AAN6WXD6</accession>
<reference evidence="2" key="2">
    <citation type="submission" date="2023-05" db="EMBL/GenBank/DDBJ databases">
        <authorList>
            <consortium name="Lawrence Berkeley National Laboratory"/>
            <person name="Steindorff A."/>
            <person name="Hensen N."/>
            <person name="Bonometti L."/>
            <person name="Westerberg I."/>
            <person name="Brannstrom I.O."/>
            <person name="Guillou S."/>
            <person name="Cros-Aarteil S."/>
            <person name="Calhoun S."/>
            <person name="Haridas S."/>
            <person name="Kuo A."/>
            <person name="Mondo S."/>
            <person name="Pangilinan J."/>
            <person name="Riley R."/>
            <person name="Labutti K."/>
            <person name="Andreopoulos B."/>
            <person name="Lipzen A."/>
            <person name="Chen C."/>
            <person name="Yanf M."/>
            <person name="Daum C."/>
            <person name="Ng V."/>
            <person name="Clum A."/>
            <person name="Ohm R."/>
            <person name="Martin F."/>
            <person name="Silar P."/>
            <person name="Natvig D."/>
            <person name="Lalanne C."/>
            <person name="Gautier V."/>
            <person name="Ament-Velasquez S.L."/>
            <person name="Kruys A."/>
            <person name="Hutchinson M.I."/>
            <person name="Powell A.J."/>
            <person name="Barry K."/>
            <person name="Miller A.N."/>
            <person name="Grigoriev I.V."/>
            <person name="Debuchy R."/>
            <person name="Gladieux P."/>
            <person name="Thoren M.H."/>
            <person name="Johannesson H."/>
        </authorList>
    </citation>
    <scope>NUCLEOTIDE SEQUENCE</scope>
    <source>
        <strain evidence="2">PSN309</strain>
    </source>
</reference>
<dbReference type="Gene3D" id="3.80.10.10">
    <property type="entry name" value="Ribonuclease Inhibitor"/>
    <property type="match status" value="1"/>
</dbReference>
<evidence type="ECO:0000313" key="3">
    <source>
        <dbReference type="Proteomes" id="UP001302126"/>
    </source>
</evidence>
<proteinExistence type="predicted"/>
<gene>
    <name evidence="2" type="ORF">QBC35DRAFT_514155</name>
</gene>
<evidence type="ECO:0000256" key="1">
    <source>
        <dbReference type="SAM" id="MobiDB-lite"/>
    </source>
</evidence>